<dbReference type="PROSITE" id="PS50109">
    <property type="entry name" value="HIS_KIN"/>
    <property type="match status" value="1"/>
</dbReference>
<keyword evidence="8" id="KW-1133">Transmembrane helix</keyword>
<feature type="domain" description="HAMP" evidence="12">
    <location>
        <begin position="185"/>
        <end position="236"/>
    </location>
</feature>
<keyword evidence="7 13" id="KW-0418">Kinase</keyword>
<keyword evidence="4" id="KW-0597">Phosphoprotein</keyword>
<dbReference type="InterPro" id="IPR050428">
    <property type="entry name" value="TCS_sensor_his_kinase"/>
</dbReference>
<gene>
    <name evidence="13" type="ORF">DF183_16610</name>
</gene>
<evidence type="ECO:0000256" key="10">
    <source>
        <dbReference type="ARBA" id="ARBA00023136"/>
    </source>
</evidence>
<dbReference type="Gene3D" id="3.30.565.10">
    <property type="entry name" value="Histidine kinase-like ATPase, C-terminal domain"/>
    <property type="match status" value="1"/>
</dbReference>
<comment type="subcellular location">
    <subcellularLocation>
        <location evidence="2">Membrane</location>
    </subcellularLocation>
</comment>
<dbReference type="STRING" id="511.UZ73_17690"/>
<evidence type="ECO:0000256" key="9">
    <source>
        <dbReference type="ARBA" id="ARBA00023012"/>
    </source>
</evidence>
<dbReference type="Pfam" id="PF13531">
    <property type="entry name" value="SBP_bac_11"/>
    <property type="match status" value="1"/>
</dbReference>
<dbReference type="Proteomes" id="UP000245216">
    <property type="component" value="Unassembled WGS sequence"/>
</dbReference>
<keyword evidence="6" id="KW-0812">Transmembrane</keyword>
<keyword evidence="9" id="KW-0902">Two-component regulatory system</keyword>
<dbReference type="GO" id="GO:0005886">
    <property type="term" value="C:plasma membrane"/>
    <property type="evidence" value="ECO:0007669"/>
    <property type="project" value="TreeGrafter"/>
</dbReference>
<dbReference type="SUPFAM" id="SSF53850">
    <property type="entry name" value="Periplasmic binding protein-like II"/>
    <property type="match status" value="1"/>
</dbReference>
<reference evidence="13 14" key="1">
    <citation type="submission" date="2018-05" db="EMBL/GenBank/DDBJ databases">
        <title>Genome Sequence of an Efficient Indole-Degrading Bacterium, Alcaligenes sp.YBY.</title>
        <authorList>
            <person name="Yang B."/>
        </authorList>
    </citation>
    <scope>NUCLEOTIDE SEQUENCE [LARGE SCALE GENOMIC DNA]</scope>
    <source>
        <strain evidence="13 14">YBY</strain>
    </source>
</reference>
<dbReference type="InterPro" id="IPR005467">
    <property type="entry name" value="His_kinase_dom"/>
</dbReference>
<evidence type="ECO:0000256" key="2">
    <source>
        <dbReference type="ARBA" id="ARBA00004370"/>
    </source>
</evidence>
<dbReference type="PROSITE" id="PS50885">
    <property type="entry name" value="HAMP"/>
    <property type="match status" value="1"/>
</dbReference>
<evidence type="ECO:0000256" key="8">
    <source>
        <dbReference type="ARBA" id="ARBA00022989"/>
    </source>
</evidence>
<accession>A0A2U2BHG7</accession>
<feature type="domain" description="Histidine kinase" evidence="11">
    <location>
        <begin position="244"/>
        <end position="456"/>
    </location>
</feature>
<evidence type="ECO:0000256" key="3">
    <source>
        <dbReference type="ARBA" id="ARBA00012438"/>
    </source>
</evidence>
<dbReference type="SUPFAM" id="SSF55874">
    <property type="entry name" value="ATPase domain of HSP90 chaperone/DNA topoisomerase II/histidine kinase"/>
    <property type="match status" value="1"/>
</dbReference>
<dbReference type="PRINTS" id="PR00344">
    <property type="entry name" value="BCTRLSENSOR"/>
</dbReference>
<name>A0A2U2BHG7_ALCFA</name>
<dbReference type="Gene3D" id="3.40.190.10">
    <property type="entry name" value="Periplasmic binding protein-like II"/>
    <property type="match status" value="2"/>
</dbReference>
<dbReference type="InterPro" id="IPR004358">
    <property type="entry name" value="Sig_transdc_His_kin-like_C"/>
</dbReference>
<comment type="catalytic activity">
    <reaction evidence="1">
        <text>ATP + protein L-histidine = ADP + protein N-phospho-L-histidine.</text>
        <dbReference type="EC" id="2.7.13.3"/>
    </reaction>
</comment>
<evidence type="ECO:0000256" key="7">
    <source>
        <dbReference type="ARBA" id="ARBA00022777"/>
    </source>
</evidence>
<dbReference type="Gene3D" id="1.10.287.130">
    <property type="match status" value="1"/>
</dbReference>
<dbReference type="Pfam" id="PF02518">
    <property type="entry name" value="HATPase_c"/>
    <property type="match status" value="1"/>
</dbReference>
<evidence type="ECO:0000313" key="13">
    <source>
        <dbReference type="EMBL" id="PWE13426.1"/>
    </source>
</evidence>
<dbReference type="EMBL" id="QEXO01000004">
    <property type="protein sequence ID" value="PWE13426.1"/>
    <property type="molecule type" value="Genomic_DNA"/>
</dbReference>
<dbReference type="PANTHER" id="PTHR45436">
    <property type="entry name" value="SENSOR HISTIDINE KINASE YKOH"/>
    <property type="match status" value="1"/>
</dbReference>
<dbReference type="InterPro" id="IPR003594">
    <property type="entry name" value="HATPase_dom"/>
</dbReference>
<proteinExistence type="predicted"/>
<evidence type="ECO:0000313" key="14">
    <source>
        <dbReference type="Proteomes" id="UP000245216"/>
    </source>
</evidence>
<evidence type="ECO:0000256" key="5">
    <source>
        <dbReference type="ARBA" id="ARBA00022679"/>
    </source>
</evidence>
<dbReference type="InterPro" id="IPR003661">
    <property type="entry name" value="HisK_dim/P_dom"/>
</dbReference>
<evidence type="ECO:0000256" key="6">
    <source>
        <dbReference type="ARBA" id="ARBA00022692"/>
    </source>
</evidence>
<protein>
    <recommendedName>
        <fullName evidence="3">histidine kinase</fullName>
        <ecNumber evidence="3">2.7.13.3</ecNumber>
    </recommendedName>
</protein>
<sequence length="845" mass="92452">MGRSLSIQQRVLALAICLLAAALLALGLASRQYAQRAADSAYDRLLKASALTIANAIQIDEGQLSLELPYSAMAMLPEQEHIFYSVRSANGMISGYPDLGEALPPATSTEPRYDTISYHDTAVRVATIGRLLTGEHSLGRGWITIRVAETLGTRQALADELLGRSTLSLTGLILLALMITSLGIRRAFAPLAELETELRERSHDNLQPIDTPVPKEIHRLVETLNAFMQRLQTAVGALNNLVADAAHQIRTPLAAVHLQTQLAMDQPGSETLRPRLQRILNNTTHATHLLNQLLMDATVSHRLDRSTMRPLDVAPLIQEIQGRVDPDRAHRLQIHITPSARRAQVLGDHVSLREMLRNVIDNAMLYSDAPISVRVYTRPSGLVVFDVSDLGPGISNEDKTRLLERFQRGPSSHGTPGSGLGLSIVRTVVLAHQGTLLLRDHAPQGLTVRIEIPALIEGPKQKNVLPQIAALLALVVTSALALPESAHAQEQVARLDMGIRSHEYPALSPKQPPQDQPLLVIAGPTDTELFEVLVRDFQQVQPQVRILYHEMDSSALYRHTTQGSLPDTDLLISSASDLQVKLANDGYARPHSSSLTNAMPNWARWRNEVFGFTLEPAVIAYAPSRLPADLPASREALLRLLESKSDTLMGRVGTYDIQISGVGYLFALYDERTSSTFWGMANALGRVGTRLYANTAAILDDLDNGTLDVAYNVLGSYALARQKAGSNIAIVVPSDYVSVFTRSALIHKHARRPDLAAAFIDYLLSPRGQKTIAGPAELGSLTAIETGSWFTKPVSNQSIGIIQPLILNPSLLVGLDPTRRQRFLQNWRRLVTDTPNRSADTPNPQ</sequence>
<organism evidence="13 14">
    <name type="scientific">Alcaligenes faecalis</name>
    <dbReference type="NCBI Taxonomy" id="511"/>
    <lineage>
        <taxon>Bacteria</taxon>
        <taxon>Pseudomonadati</taxon>
        <taxon>Pseudomonadota</taxon>
        <taxon>Betaproteobacteria</taxon>
        <taxon>Burkholderiales</taxon>
        <taxon>Alcaligenaceae</taxon>
        <taxon>Alcaligenes</taxon>
    </lineage>
</organism>
<dbReference type="PANTHER" id="PTHR45436:SF1">
    <property type="entry name" value="SENSOR PROTEIN QSEC"/>
    <property type="match status" value="1"/>
</dbReference>
<dbReference type="SMART" id="SM00387">
    <property type="entry name" value="HATPase_c"/>
    <property type="match status" value="1"/>
</dbReference>
<dbReference type="CDD" id="cd00075">
    <property type="entry name" value="HATPase"/>
    <property type="match status" value="1"/>
</dbReference>
<dbReference type="InterPro" id="IPR003660">
    <property type="entry name" value="HAMP_dom"/>
</dbReference>
<comment type="caution">
    <text evidence="13">The sequence shown here is derived from an EMBL/GenBank/DDBJ whole genome shotgun (WGS) entry which is preliminary data.</text>
</comment>
<dbReference type="Pfam" id="PF00512">
    <property type="entry name" value="HisKA"/>
    <property type="match status" value="1"/>
</dbReference>
<dbReference type="GO" id="GO:0000155">
    <property type="term" value="F:phosphorelay sensor kinase activity"/>
    <property type="evidence" value="ECO:0007669"/>
    <property type="project" value="InterPro"/>
</dbReference>
<dbReference type="AlphaFoldDB" id="A0A2U2BHG7"/>
<dbReference type="SMART" id="SM00388">
    <property type="entry name" value="HisKA"/>
    <property type="match status" value="1"/>
</dbReference>
<keyword evidence="10" id="KW-0472">Membrane</keyword>
<dbReference type="EC" id="2.7.13.3" evidence="3"/>
<dbReference type="InterPro" id="IPR013727">
    <property type="entry name" value="2CSK_N"/>
</dbReference>
<reference evidence="13 14" key="2">
    <citation type="submission" date="2018-05" db="EMBL/GenBank/DDBJ databases">
        <authorList>
            <person name="Lanie J.A."/>
            <person name="Ng W.-L."/>
            <person name="Kazmierczak K.M."/>
            <person name="Andrzejewski T.M."/>
            <person name="Davidsen T.M."/>
            <person name="Wayne K.J."/>
            <person name="Tettelin H."/>
            <person name="Glass J.I."/>
            <person name="Rusch D."/>
            <person name="Podicherti R."/>
            <person name="Tsui H.-C.T."/>
            <person name="Winkler M.E."/>
        </authorList>
    </citation>
    <scope>NUCLEOTIDE SEQUENCE [LARGE SCALE GENOMIC DNA]</scope>
    <source>
        <strain evidence="13 14">YBY</strain>
    </source>
</reference>
<evidence type="ECO:0000256" key="1">
    <source>
        <dbReference type="ARBA" id="ARBA00000085"/>
    </source>
</evidence>
<dbReference type="InterPro" id="IPR036097">
    <property type="entry name" value="HisK_dim/P_sf"/>
</dbReference>
<dbReference type="SUPFAM" id="SSF47384">
    <property type="entry name" value="Homodimeric domain of signal transducing histidine kinase"/>
    <property type="match status" value="1"/>
</dbReference>
<evidence type="ECO:0000256" key="4">
    <source>
        <dbReference type="ARBA" id="ARBA00022553"/>
    </source>
</evidence>
<evidence type="ECO:0000259" key="12">
    <source>
        <dbReference type="PROSITE" id="PS50885"/>
    </source>
</evidence>
<dbReference type="InterPro" id="IPR036890">
    <property type="entry name" value="HATPase_C_sf"/>
</dbReference>
<dbReference type="CDD" id="cd00082">
    <property type="entry name" value="HisKA"/>
    <property type="match status" value="1"/>
</dbReference>
<dbReference type="Pfam" id="PF08521">
    <property type="entry name" value="2CSK_N"/>
    <property type="match status" value="1"/>
</dbReference>
<keyword evidence="5" id="KW-0808">Transferase</keyword>
<evidence type="ECO:0000259" key="11">
    <source>
        <dbReference type="PROSITE" id="PS50109"/>
    </source>
</evidence>
<dbReference type="RefSeq" id="WP_109089658.1">
    <property type="nucleotide sequence ID" value="NZ_QEXO01000004.1"/>
</dbReference>